<dbReference type="PANTHER" id="PTHR13078:SF56">
    <property type="entry name" value="PEROXISOMAL MULTIFUNCTIONAL ENZYME TYPE 2"/>
    <property type="match status" value="1"/>
</dbReference>
<evidence type="ECO:0000256" key="1">
    <source>
        <dbReference type="ARBA" id="ARBA00005254"/>
    </source>
</evidence>
<dbReference type="Pfam" id="PF01575">
    <property type="entry name" value="MaoC_dehydratas"/>
    <property type="match status" value="1"/>
</dbReference>
<sequence length="279" mass="29890">MSQLQLGAVSRHGPFPGRLEPNCIAAYAAATGDTTAAVLAGKAVPVVFPVILAFGAQQAANADVPATAWQQARGGLHGEHDIVLHRPLIPDEPLDTWSQISAVRTVRAGTQGVLHIEQLDALGELAVEQWWTTVLLGLHSMADVGSTPRDHRFPDSARHNLIGSVTQHIDEQVAHRYAEVSGDWSAHHFDIDAARASGFDFLFTHGLCTMAICAHRVLALVGVDDPGRVRRVAVRFASPTPLGADLTVNAYGIDGRSFAFEASCAGVKTITHGRLELRR</sequence>
<comment type="similarity">
    <text evidence="1">Belongs to the enoyl-CoA hydratase/isomerase family.</text>
</comment>
<dbReference type="Gene3D" id="3.10.129.10">
    <property type="entry name" value="Hotdog Thioesterase"/>
    <property type="match status" value="1"/>
</dbReference>
<gene>
    <name evidence="3" type="ORF">BST37_10250</name>
</gene>
<dbReference type="InterPro" id="IPR002539">
    <property type="entry name" value="MaoC-like_dom"/>
</dbReference>
<reference evidence="3 4" key="1">
    <citation type="submission" date="2017-02" db="EMBL/GenBank/DDBJ databases">
        <title>The new phylogeny of genus Mycobacterium.</title>
        <authorList>
            <person name="Tortoli E."/>
            <person name="Trovato A."/>
            <person name="Cirillo D.M."/>
        </authorList>
    </citation>
    <scope>NUCLEOTIDE SEQUENCE [LARGE SCALE GENOMIC DNA]</scope>
    <source>
        <strain evidence="3 4">DSM 45145</strain>
    </source>
</reference>
<dbReference type="PANTHER" id="PTHR13078">
    <property type="entry name" value="PEROXISOMAL MULTIFUNCTIONAL ENZYME TYPE 2-RELATED"/>
    <property type="match status" value="1"/>
</dbReference>
<evidence type="ECO:0000313" key="4">
    <source>
        <dbReference type="Proteomes" id="UP000192374"/>
    </source>
</evidence>
<dbReference type="InterPro" id="IPR029069">
    <property type="entry name" value="HotDog_dom_sf"/>
</dbReference>
<proteinExistence type="inferred from homology"/>
<feature type="domain" description="MaoC-like" evidence="2">
    <location>
        <begin position="165"/>
        <end position="250"/>
    </location>
</feature>
<dbReference type="EMBL" id="MVIC01000015">
    <property type="protein sequence ID" value="ORB14777.1"/>
    <property type="molecule type" value="Genomic_DNA"/>
</dbReference>
<organism evidence="3 4">
    <name type="scientific">Mycobacterium noviomagense</name>
    <dbReference type="NCBI Taxonomy" id="459858"/>
    <lineage>
        <taxon>Bacteria</taxon>
        <taxon>Bacillati</taxon>
        <taxon>Actinomycetota</taxon>
        <taxon>Actinomycetes</taxon>
        <taxon>Mycobacteriales</taxon>
        <taxon>Mycobacteriaceae</taxon>
        <taxon>Mycobacterium</taxon>
    </lineage>
</organism>
<accession>A0ABX3T5T9</accession>
<protein>
    <submittedName>
        <fullName evidence="3">Acyl dehydratase</fullName>
    </submittedName>
</protein>
<evidence type="ECO:0000259" key="2">
    <source>
        <dbReference type="Pfam" id="PF01575"/>
    </source>
</evidence>
<dbReference type="SUPFAM" id="SSF54637">
    <property type="entry name" value="Thioesterase/thiol ester dehydrase-isomerase"/>
    <property type="match status" value="2"/>
</dbReference>
<keyword evidence="4" id="KW-1185">Reference proteome</keyword>
<name>A0ABX3T5T9_9MYCO</name>
<comment type="caution">
    <text evidence="3">The sequence shown here is derived from an EMBL/GenBank/DDBJ whole genome shotgun (WGS) entry which is preliminary data.</text>
</comment>
<dbReference type="Proteomes" id="UP000192374">
    <property type="component" value="Unassembled WGS sequence"/>
</dbReference>
<evidence type="ECO:0000313" key="3">
    <source>
        <dbReference type="EMBL" id="ORB14777.1"/>
    </source>
</evidence>